<sequence>MKPSLCYTYCTLLLVSLVSSCTLFIIVASETLKPTTDDHLPQHGAGSHEAVNGDHLVKHSVGADSQTNSVDKESNGILHKRVISSGIEPSPGRVRTKSGSPDGFEQKDPKEKAQTAGVRPLKKPSQGRTGRNTPKKDILTEKPTQQQQQDDPPDLKDVIYLEAFSKNVGVTNSGSVLTTLLSGFSARAITHV</sequence>
<evidence type="ECO:0000313" key="3">
    <source>
        <dbReference type="EnsemblMetazoa" id="ACUA027998-PA"/>
    </source>
</evidence>
<feature type="region of interest" description="Disordered" evidence="1">
    <location>
        <begin position="62"/>
        <end position="156"/>
    </location>
</feature>
<feature type="signal peptide" evidence="2">
    <location>
        <begin position="1"/>
        <end position="20"/>
    </location>
</feature>
<dbReference type="EnsemblMetazoa" id="ACUA027998-RA">
    <property type="protein sequence ID" value="ACUA027998-PA"/>
    <property type="gene ID" value="ACUA027998"/>
</dbReference>
<dbReference type="EMBL" id="AXCM01003806">
    <property type="status" value="NOT_ANNOTATED_CDS"/>
    <property type="molecule type" value="Genomic_DNA"/>
</dbReference>
<reference evidence="3" key="2">
    <citation type="submission" date="2020-05" db="UniProtKB">
        <authorList>
            <consortium name="EnsemblMetazoa"/>
        </authorList>
    </citation>
    <scope>IDENTIFICATION</scope>
    <source>
        <strain evidence="3">A-37</strain>
    </source>
</reference>
<keyword evidence="4" id="KW-1185">Reference proteome</keyword>
<evidence type="ECO:0000313" key="4">
    <source>
        <dbReference type="Proteomes" id="UP000075883"/>
    </source>
</evidence>
<dbReference type="PROSITE" id="PS51257">
    <property type="entry name" value="PROKAR_LIPOPROTEIN"/>
    <property type="match status" value="1"/>
</dbReference>
<feature type="chain" id="PRO_5008128916" evidence="2">
    <location>
        <begin position="21"/>
        <end position="192"/>
    </location>
</feature>
<name>A0A182MWI5_9DIPT</name>
<reference evidence="4" key="1">
    <citation type="submission" date="2013-09" db="EMBL/GenBank/DDBJ databases">
        <title>The Genome Sequence of Anopheles culicifacies species A.</title>
        <authorList>
            <consortium name="The Broad Institute Genomics Platform"/>
            <person name="Neafsey D.E."/>
            <person name="Besansky N."/>
            <person name="Howell P."/>
            <person name="Walton C."/>
            <person name="Young S.K."/>
            <person name="Zeng Q."/>
            <person name="Gargeya S."/>
            <person name="Fitzgerald M."/>
            <person name="Haas B."/>
            <person name="Abouelleil A."/>
            <person name="Allen A.W."/>
            <person name="Alvarado L."/>
            <person name="Arachchi H.M."/>
            <person name="Berlin A.M."/>
            <person name="Chapman S.B."/>
            <person name="Gainer-Dewar J."/>
            <person name="Goldberg J."/>
            <person name="Griggs A."/>
            <person name="Gujja S."/>
            <person name="Hansen M."/>
            <person name="Howarth C."/>
            <person name="Imamovic A."/>
            <person name="Ireland A."/>
            <person name="Larimer J."/>
            <person name="McCowan C."/>
            <person name="Murphy C."/>
            <person name="Pearson M."/>
            <person name="Poon T.W."/>
            <person name="Priest M."/>
            <person name="Roberts A."/>
            <person name="Saif S."/>
            <person name="Shea T."/>
            <person name="Sisk P."/>
            <person name="Sykes S."/>
            <person name="Wortman J."/>
            <person name="Nusbaum C."/>
            <person name="Birren B."/>
        </authorList>
    </citation>
    <scope>NUCLEOTIDE SEQUENCE [LARGE SCALE GENOMIC DNA]</scope>
    <source>
        <strain evidence="4">A-37</strain>
    </source>
</reference>
<evidence type="ECO:0000256" key="2">
    <source>
        <dbReference type="SAM" id="SignalP"/>
    </source>
</evidence>
<dbReference type="Proteomes" id="UP000075883">
    <property type="component" value="Unassembled WGS sequence"/>
</dbReference>
<accession>A0A182MWI5</accession>
<organism evidence="3 4">
    <name type="scientific">Anopheles culicifacies</name>
    <dbReference type="NCBI Taxonomy" id="139723"/>
    <lineage>
        <taxon>Eukaryota</taxon>
        <taxon>Metazoa</taxon>
        <taxon>Ecdysozoa</taxon>
        <taxon>Arthropoda</taxon>
        <taxon>Hexapoda</taxon>
        <taxon>Insecta</taxon>
        <taxon>Pterygota</taxon>
        <taxon>Neoptera</taxon>
        <taxon>Endopterygota</taxon>
        <taxon>Diptera</taxon>
        <taxon>Nematocera</taxon>
        <taxon>Culicoidea</taxon>
        <taxon>Culicidae</taxon>
        <taxon>Anophelinae</taxon>
        <taxon>Anopheles</taxon>
        <taxon>culicifacies species complex</taxon>
    </lineage>
</organism>
<dbReference type="VEuPathDB" id="VectorBase:ACUA027998"/>
<dbReference type="AlphaFoldDB" id="A0A182MWI5"/>
<feature type="compositionally biased region" description="Basic and acidic residues" evidence="1">
    <location>
        <begin position="104"/>
        <end position="113"/>
    </location>
</feature>
<evidence type="ECO:0000256" key="1">
    <source>
        <dbReference type="SAM" id="MobiDB-lite"/>
    </source>
</evidence>
<keyword evidence="2" id="KW-0732">Signal</keyword>
<protein>
    <submittedName>
        <fullName evidence="3">Uncharacterized protein</fullName>
    </submittedName>
</protein>
<proteinExistence type="predicted"/>